<keyword evidence="11" id="KW-1185">Reference proteome</keyword>
<evidence type="ECO:0000256" key="7">
    <source>
        <dbReference type="ARBA" id="ARBA00023242"/>
    </source>
</evidence>
<evidence type="ECO:0000313" key="10">
    <source>
        <dbReference type="EMBL" id="POY75259.1"/>
    </source>
</evidence>
<sequence>MTTLDDSSHAAPALDSAPAVPSAAERDANRIRFETELEFVQCLANPFYLQSLAQQGLFEQPAFLNYLQYLRYFRDPRYARFLQYPSSLEHLSLLTAPDPAGQLFRTTLRDQPLMAQEWAGKMVARWAGWRERDVVTTGKLAAGADEDGQQRKDGAQNGEASGSGA</sequence>
<comment type="subunit">
    <text evidence="8">Component of the Mediator complex.</text>
</comment>
<evidence type="ECO:0000256" key="9">
    <source>
        <dbReference type="SAM" id="MobiDB-lite"/>
    </source>
</evidence>
<keyword evidence="7 8" id="KW-0539">Nucleus</keyword>
<comment type="subcellular location">
    <subcellularLocation>
        <location evidence="1 8">Nucleus</location>
    </subcellularLocation>
</comment>
<evidence type="ECO:0000256" key="8">
    <source>
        <dbReference type="RuleBase" id="RU364129"/>
    </source>
</evidence>
<dbReference type="GO" id="GO:0006355">
    <property type="term" value="P:regulation of DNA-templated transcription"/>
    <property type="evidence" value="ECO:0007669"/>
    <property type="project" value="InterPro"/>
</dbReference>
<dbReference type="InterPro" id="IPR008831">
    <property type="entry name" value="Mediator_Med31"/>
</dbReference>
<evidence type="ECO:0000313" key="11">
    <source>
        <dbReference type="Proteomes" id="UP000237144"/>
    </source>
</evidence>
<keyword evidence="4 8" id="KW-0805">Transcription regulation</keyword>
<dbReference type="InterPro" id="IPR038089">
    <property type="entry name" value="Med31_sf"/>
</dbReference>
<proteinExistence type="inferred from homology"/>
<dbReference type="Gene3D" id="1.10.10.1340">
    <property type="entry name" value="Mediator of RNA polymerase II, submodule Med31 (Soh1)"/>
    <property type="match status" value="1"/>
</dbReference>
<dbReference type="EMBL" id="PJQD01000018">
    <property type="protein sequence ID" value="POY75259.1"/>
    <property type="molecule type" value="Genomic_DNA"/>
</dbReference>
<organism evidence="10 11">
    <name type="scientific">Rhodotorula taiwanensis</name>
    <dbReference type="NCBI Taxonomy" id="741276"/>
    <lineage>
        <taxon>Eukaryota</taxon>
        <taxon>Fungi</taxon>
        <taxon>Dikarya</taxon>
        <taxon>Basidiomycota</taxon>
        <taxon>Pucciniomycotina</taxon>
        <taxon>Microbotryomycetes</taxon>
        <taxon>Sporidiobolales</taxon>
        <taxon>Sporidiobolaceae</taxon>
        <taxon>Rhodotorula</taxon>
    </lineage>
</organism>
<protein>
    <recommendedName>
        <fullName evidence="3 8">Mediator of RNA polymerase II transcription subunit 31</fullName>
    </recommendedName>
</protein>
<comment type="similarity">
    <text evidence="2 8">Belongs to the Mediator complex subunit 31 family.</text>
</comment>
<dbReference type="PANTHER" id="PTHR13186">
    <property type="entry name" value="MEDIATOR OF RNA POLYMERASE II TRANSCRIPTION SUBUNIT 31"/>
    <property type="match status" value="1"/>
</dbReference>
<name>A0A2S5BER8_9BASI</name>
<keyword evidence="6 8" id="KW-0804">Transcription</keyword>
<feature type="region of interest" description="Disordered" evidence="9">
    <location>
        <begin position="140"/>
        <end position="165"/>
    </location>
</feature>
<feature type="region of interest" description="Disordered" evidence="9">
    <location>
        <begin position="1"/>
        <end position="22"/>
    </location>
</feature>
<dbReference type="Pfam" id="PF05669">
    <property type="entry name" value="Med31"/>
    <property type="match status" value="1"/>
</dbReference>
<reference evidence="10 11" key="1">
    <citation type="journal article" date="2018" name="Front. Microbiol.">
        <title>Prospects for Fungal Bioremediation of Acidic Radioactive Waste Sites: Characterization and Genome Sequence of Rhodotorula taiwanensis MD1149.</title>
        <authorList>
            <person name="Tkavc R."/>
            <person name="Matrosova V.Y."/>
            <person name="Grichenko O.E."/>
            <person name="Gostincar C."/>
            <person name="Volpe R.P."/>
            <person name="Klimenkova P."/>
            <person name="Gaidamakova E.K."/>
            <person name="Zhou C.E."/>
            <person name="Stewart B.J."/>
            <person name="Lyman M.G."/>
            <person name="Malfatti S.A."/>
            <person name="Rubinfeld B."/>
            <person name="Courtot M."/>
            <person name="Singh J."/>
            <person name="Dalgard C.L."/>
            <person name="Hamilton T."/>
            <person name="Frey K.G."/>
            <person name="Gunde-Cimerman N."/>
            <person name="Dugan L."/>
            <person name="Daly M.J."/>
        </authorList>
    </citation>
    <scope>NUCLEOTIDE SEQUENCE [LARGE SCALE GENOMIC DNA]</scope>
    <source>
        <strain evidence="10 11">MD1149</strain>
    </source>
</reference>
<evidence type="ECO:0000256" key="6">
    <source>
        <dbReference type="ARBA" id="ARBA00023163"/>
    </source>
</evidence>
<dbReference type="STRING" id="741276.A0A2S5BER8"/>
<accession>A0A2S5BER8</accession>
<evidence type="ECO:0000256" key="2">
    <source>
        <dbReference type="ARBA" id="ARBA00006378"/>
    </source>
</evidence>
<dbReference type="Proteomes" id="UP000237144">
    <property type="component" value="Unassembled WGS sequence"/>
</dbReference>
<dbReference type="OrthoDB" id="10257739at2759"/>
<gene>
    <name evidence="10" type="ORF">BMF94_1629</name>
</gene>
<comment type="caution">
    <text evidence="10">The sequence shown here is derived from an EMBL/GenBank/DDBJ whole genome shotgun (WGS) entry which is preliminary data.</text>
</comment>
<evidence type="ECO:0000256" key="3">
    <source>
        <dbReference type="ARBA" id="ARBA00019660"/>
    </source>
</evidence>
<evidence type="ECO:0000256" key="4">
    <source>
        <dbReference type="ARBA" id="ARBA00023015"/>
    </source>
</evidence>
<evidence type="ECO:0000256" key="5">
    <source>
        <dbReference type="ARBA" id="ARBA00023159"/>
    </source>
</evidence>
<evidence type="ECO:0000256" key="1">
    <source>
        <dbReference type="ARBA" id="ARBA00004123"/>
    </source>
</evidence>
<dbReference type="GO" id="GO:0003712">
    <property type="term" value="F:transcription coregulator activity"/>
    <property type="evidence" value="ECO:0007669"/>
    <property type="project" value="InterPro"/>
</dbReference>
<keyword evidence="5 8" id="KW-0010">Activator</keyword>
<comment type="function">
    <text evidence="8">Component of the Mediator complex, a coactivator involved in the regulated transcription of nearly all RNA polymerase II-dependent genes. Mediator functions as a bridge to convey information from gene-specific regulatory proteins to the basal RNA polymerase II transcription machinery. Mediator is recruited to promoters by direct interactions with regulatory proteins and serves as a scaffold for the assembly of a functional preinitiation complex with RNA polymerase II and the general transcription factors.</text>
</comment>
<dbReference type="GO" id="GO:0016592">
    <property type="term" value="C:mediator complex"/>
    <property type="evidence" value="ECO:0007669"/>
    <property type="project" value="InterPro"/>
</dbReference>
<dbReference type="AlphaFoldDB" id="A0A2S5BER8"/>